<keyword evidence="4" id="KW-0479">Metal-binding</keyword>
<feature type="compositionally biased region" description="Low complexity" evidence="7">
    <location>
        <begin position="128"/>
        <end position="149"/>
    </location>
</feature>
<feature type="domain" description="FLZ-type" evidence="8">
    <location>
        <begin position="72"/>
        <end position="116"/>
    </location>
</feature>
<dbReference type="GO" id="GO:0008270">
    <property type="term" value="F:zinc ion binding"/>
    <property type="evidence" value="ECO:0007669"/>
    <property type="project" value="UniProtKB-KW"/>
</dbReference>
<evidence type="ECO:0000256" key="1">
    <source>
        <dbReference type="ARBA" id="ARBA00004496"/>
    </source>
</evidence>
<proteinExistence type="inferred from homology"/>
<evidence type="ECO:0000256" key="4">
    <source>
        <dbReference type="ARBA" id="ARBA00022723"/>
    </source>
</evidence>
<dbReference type="Proteomes" id="UP001634393">
    <property type="component" value="Unassembled WGS sequence"/>
</dbReference>
<feature type="compositionally biased region" description="Basic and acidic residues" evidence="7">
    <location>
        <begin position="111"/>
        <end position="127"/>
    </location>
</feature>
<comment type="similarity">
    <text evidence="2">Belongs to the FLZ family.</text>
</comment>
<reference evidence="9 10" key="1">
    <citation type="submission" date="2024-12" db="EMBL/GenBank/DDBJ databases">
        <title>The unique morphological basis and parallel evolutionary history of personate flowers in Penstemon.</title>
        <authorList>
            <person name="Depatie T.H."/>
            <person name="Wessinger C.A."/>
        </authorList>
    </citation>
    <scope>NUCLEOTIDE SEQUENCE [LARGE SCALE GENOMIC DNA]</scope>
    <source>
        <strain evidence="9">WTNN_2</strain>
        <tissue evidence="9">Leaf</tissue>
    </source>
</reference>
<dbReference type="PANTHER" id="PTHR33059:SF4">
    <property type="entry name" value="FCS-LIKE ZINC FINGER 5"/>
    <property type="match status" value="1"/>
</dbReference>
<keyword evidence="3" id="KW-0963">Cytoplasm</keyword>
<dbReference type="PANTHER" id="PTHR33059">
    <property type="entry name" value="FCS-LIKE ZINC FINGER 5"/>
    <property type="match status" value="1"/>
</dbReference>
<dbReference type="InterPro" id="IPR007650">
    <property type="entry name" value="Zf-FLZ_dom"/>
</dbReference>
<gene>
    <name evidence="9" type="ORF">ACJIZ3_003233</name>
</gene>
<evidence type="ECO:0000256" key="7">
    <source>
        <dbReference type="SAM" id="MobiDB-lite"/>
    </source>
</evidence>
<evidence type="ECO:0000256" key="5">
    <source>
        <dbReference type="ARBA" id="ARBA00022771"/>
    </source>
</evidence>
<dbReference type="PROSITE" id="PS51795">
    <property type="entry name" value="ZF_FLZ"/>
    <property type="match status" value="1"/>
</dbReference>
<dbReference type="AlphaFoldDB" id="A0ABD3UBQ2"/>
<evidence type="ECO:0000256" key="2">
    <source>
        <dbReference type="ARBA" id="ARBA00009374"/>
    </source>
</evidence>
<dbReference type="GO" id="GO:0005737">
    <property type="term" value="C:cytoplasm"/>
    <property type="evidence" value="ECO:0007669"/>
    <property type="project" value="UniProtKB-SubCell"/>
</dbReference>
<accession>A0ABD3UBQ2</accession>
<dbReference type="Pfam" id="PF04570">
    <property type="entry name" value="zf-FLZ"/>
    <property type="match status" value="1"/>
</dbReference>
<evidence type="ECO:0000256" key="3">
    <source>
        <dbReference type="ARBA" id="ARBA00022490"/>
    </source>
</evidence>
<organism evidence="9 10">
    <name type="scientific">Penstemon smallii</name>
    <dbReference type="NCBI Taxonomy" id="265156"/>
    <lineage>
        <taxon>Eukaryota</taxon>
        <taxon>Viridiplantae</taxon>
        <taxon>Streptophyta</taxon>
        <taxon>Embryophyta</taxon>
        <taxon>Tracheophyta</taxon>
        <taxon>Spermatophyta</taxon>
        <taxon>Magnoliopsida</taxon>
        <taxon>eudicotyledons</taxon>
        <taxon>Gunneridae</taxon>
        <taxon>Pentapetalae</taxon>
        <taxon>asterids</taxon>
        <taxon>lamiids</taxon>
        <taxon>Lamiales</taxon>
        <taxon>Plantaginaceae</taxon>
        <taxon>Cheloneae</taxon>
        <taxon>Penstemon</taxon>
    </lineage>
</organism>
<comment type="subcellular location">
    <subcellularLocation>
        <location evidence="1">Cytoplasm</location>
    </subcellularLocation>
</comment>
<evidence type="ECO:0000259" key="8">
    <source>
        <dbReference type="PROSITE" id="PS51795"/>
    </source>
</evidence>
<evidence type="ECO:0000313" key="9">
    <source>
        <dbReference type="EMBL" id="KAL3845830.1"/>
    </source>
</evidence>
<dbReference type="EMBL" id="JBJXBP010000002">
    <property type="protein sequence ID" value="KAL3845830.1"/>
    <property type="molecule type" value="Genomic_DNA"/>
</dbReference>
<keyword evidence="10" id="KW-1185">Reference proteome</keyword>
<feature type="region of interest" description="Disordered" evidence="7">
    <location>
        <begin position="111"/>
        <end position="149"/>
    </location>
</feature>
<protein>
    <recommendedName>
        <fullName evidence="8">FLZ-type domain-containing protein</fullName>
    </recommendedName>
</protein>
<keyword evidence="5" id="KW-0862">Zinc</keyword>
<comment type="caution">
    <text evidence="9">The sequence shown here is derived from an EMBL/GenBank/DDBJ whole genome shotgun (WGS) entry which is preliminary data.</text>
</comment>
<evidence type="ECO:0000313" key="10">
    <source>
        <dbReference type="Proteomes" id="UP001634393"/>
    </source>
</evidence>
<feature type="zinc finger region" description="FLZ-type" evidence="6">
    <location>
        <begin position="72"/>
        <end position="116"/>
    </location>
</feature>
<name>A0ABD3UBQ2_9LAMI</name>
<keyword evidence="5" id="KW-0863">Zinc-finger</keyword>
<evidence type="ECO:0000256" key="6">
    <source>
        <dbReference type="PROSITE-ProRule" id="PRU01131"/>
    </source>
</evidence>
<sequence>MMSAKRTRPPMKRNTSMTEFTLDFSICPDQYQTLDQYPFNAGGLDQRSTVRPLHRRNSSDIVETNAAADQQYFLRICSLCKHRLIPGYDIYMYRGDRAFCSLECRQQQLTQDERKEKSCSFTSKKEPSSTTAARAKVSASSAGGSVTAV</sequence>